<protein>
    <submittedName>
        <fullName evidence="1">Uncharacterized protein</fullName>
    </submittedName>
</protein>
<sequence>MQLIVQYEERPEIALVGFDIGASFAGVLCRMGDRDLPSFFDSLAATCQAQALGSKVPAVVGVHHAFSSKAGPSNKSLDGLIIFCVAREGDSEMRLLVRAAVTVCGTAISVPG</sequence>
<reference evidence="1 2" key="1">
    <citation type="submission" date="2018-05" db="EMBL/GenBank/DDBJ databases">
        <title>Complete Genome Sequence of Methylobacterium sp. 17Sr1-28.</title>
        <authorList>
            <person name="Srinivasan S."/>
        </authorList>
    </citation>
    <scope>NUCLEOTIDE SEQUENCE [LARGE SCALE GENOMIC DNA]</scope>
    <source>
        <strain evidence="1 2">17Sr1-28</strain>
    </source>
</reference>
<dbReference type="KEGG" id="mtea:DK419_26845"/>
<dbReference type="AlphaFoldDB" id="A0A2U8WTG5"/>
<accession>A0A2U8WTG5</accession>
<organism evidence="1 2">
    <name type="scientific">Methylobacterium terrae</name>
    <dbReference type="NCBI Taxonomy" id="2202827"/>
    <lineage>
        <taxon>Bacteria</taxon>
        <taxon>Pseudomonadati</taxon>
        <taxon>Pseudomonadota</taxon>
        <taxon>Alphaproteobacteria</taxon>
        <taxon>Hyphomicrobiales</taxon>
        <taxon>Methylobacteriaceae</taxon>
        <taxon>Methylobacterium</taxon>
    </lineage>
</organism>
<proteinExistence type="predicted"/>
<dbReference type="EMBL" id="CP029553">
    <property type="protein sequence ID" value="AWN49509.1"/>
    <property type="molecule type" value="Genomic_DNA"/>
</dbReference>
<keyword evidence="2" id="KW-1185">Reference proteome</keyword>
<name>A0A2U8WTG5_9HYPH</name>
<evidence type="ECO:0000313" key="2">
    <source>
        <dbReference type="Proteomes" id="UP000245444"/>
    </source>
</evidence>
<dbReference type="Proteomes" id="UP000245444">
    <property type="component" value="Chromosome"/>
</dbReference>
<gene>
    <name evidence="1" type="ORF">DK419_26845</name>
</gene>
<evidence type="ECO:0000313" key="1">
    <source>
        <dbReference type="EMBL" id="AWN49509.1"/>
    </source>
</evidence>